<dbReference type="PANTHER" id="PTHR42796">
    <property type="entry name" value="FUMARYLACETOACETATE HYDROLASE DOMAIN-CONTAINING PROTEIN 2A-RELATED"/>
    <property type="match status" value="1"/>
</dbReference>
<dbReference type="PANTHER" id="PTHR42796:SF4">
    <property type="entry name" value="FUMARYLACETOACETATE HYDROLASE DOMAIN-CONTAINING PROTEIN 2A"/>
    <property type="match status" value="1"/>
</dbReference>
<protein>
    <submittedName>
        <fullName evidence="4">FAA hydrolase family protein</fullName>
    </submittedName>
</protein>
<dbReference type="InterPro" id="IPR011234">
    <property type="entry name" value="Fumarylacetoacetase-like_C"/>
</dbReference>
<dbReference type="Proteomes" id="UP000274033">
    <property type="component" value="Unassembled WGS sequence"/>
</dbReference>
<keyword evidence="2" id="KW-0479">Metal-binding</keyword>
<dbReference type="RefSeq" id="WP_124765078.1">
    <property type="nucleotide sequence ID" value="NZ_JAFBDY010000012.1"/>
</dbReference>
<comment type="similarity">
    <text evidence="1">Belongs to the FAH family.</text>
</comment>
<evidence type="ECO:0000256" key="1">
    <source>
        <dbReference type="ARBA" id="ARBA00010211"/>
    </source>
</evidence>
<dbReference type="InterPro" id="IPR051121">
    <property type="entry name" value="FAH"/>
</dbReference>
<feature type="domain" description="Fumarylacetoacetase-like C-terminal" evidence="3">
    <location>
        <begin position="74"/>
        <end position="316"/>
    </location>
</feature>
<evidence type="ECO:0000313" key="5">
    <source>
        <dbReference type="Proteomes" id="UP000274033"/>
    </source>
</evidence>
<dbReference type="Gene3D" id="3.90.850.10">
    <property type="entry name" value="Fumarylacetoacetase-like, C-terminal domain"/>
    <property type="match status" value="1"/>
</dbReference>
<organism evidence="4 5">
    <name type="scientific">Lysinibacillus composti</name>
    <dbReference type="NCBI Taxonomy" id="720633"/>
    <lineage>
        <taxon>Bacteria</taxon>
        <taxon>Bacillati</taxon>
        <taxon>Bacillota</taxon>
        <taxon>Bacilli</taxon>
        <taxon>Bacillales</taxon>
        <taxon>Bacillaceae</taxon>
        <taxon>Lysinibacillus</taxon>
    </lineage>
</organism>
<dbReference type="GO" id="GO:0046872">
    <property type="term" value="F:metal ion binding"/>
    <property type="evidence" value="ECO:0007669"/>
    <property type="project" value="UniProtKB-KW"/>
</dbReference>
<dbReference type="AlphaFoldDB" id="A0A3N9UDM9"/>
<keyword evidence="5" id="KW-1185">Reference proteome</keyword>
<sequence>MGIQIVRYRKSRKISWGVLAEENIIPISNEAENLSDFLVDGVQEAREKLVKEDSEKVLLEEVELLSPVTNPTNIVCQGVNYSMHRKETGMSSSRPPYNMIFGKAPSSISGPFDAIVKPEHVQLLDYEIELGLVIGKEINEQTVITDENISDYIAGLVITNDVSARDVQLTELQWLKGKSYRTFCPVGPYLYILDEDEVNEIYNLELLLTVNGEVRQSANTDQLLYKPVETLNELAQTMDLTVGDLVLTGTPGGVAMQLSTEELNCLTSLTASPEEKTKVIQRQFEIGQYLKVGDVIEASIASPDGKIQLGKQRSVVKELQLVQNNSI</sequence>
<name>A0A3N9UDM9_9BACI</name>
<dbReference type="GO" id="GO:0016787">
    <property type="term" value="F:hydrolase activity"/>
    <property type="evidence" value="ECO:0007669"/>
    <property type="project" value="UniProtKB-KW"/>
</dbReference>
<comment type="caution">
    <text evidence="4">The sequence shown here is derived from an EMBL/GenBank/DDBJ whole genome shotgun (WGS) entry which is preliminary data.</text>
</comment>
<dbReference type="SUPFAM" id="SSF56529">
    <property type="entry name" value="FAH"/>
    <property type="match status" value="1"/>
</dbReference>
<evidence type="ECO:0000259" key="3">
    <source>
        <dbReference type="Pfam" id="PF01557"/>
    </source>
</evidence>
<evidence type="ECO:0000256" key="2">
    <source>
        <dbReference type="ARBA" id="ARBA00022723"/>
    </source>
</evidence>
<dbReference type="OrthoDB" id="9805307at2"/>
<reference evidence="4 5" key="1">
    <citation type="journal article" date="2013" name="J. Microbiol.">
        <title>Lysinibacillus chungkukjangi sp. nov., isolated from Chungkukjang, Korean fermented soybean food.</title>
        <authorList>
            <person name="Kim S.J."/>
            <person name="Jang Y.H."/>
            <person name="Hamada M."/>
            <person name="Ahn J.H."/>
            <person name="Weon H.Y."/>
            <person name="Suzuki K."/>
            <person name="Whang K.S."/>
            <person name="Kwon S.W."/>
        </authorList>
    </citation>
    <scope>NUCLEOTIDE SEQUENCE [LARGE SCALE GENOMIC DNA]</scope>
    <source>
        <strain evidence="4 5">MCCC 1A12701</strain>
    </source>
</reference>
<gene>
    <name evidence="4" type="ORF">EBB45_12180</name>
</gene>
<accession>A0A3N9UDM9</accession>
<dbReference type="Pfam" id="PF01557">
    <property type="entry name" value="FAA_hydrolase"/>
    <property type="match status" value="1"/>
</dbReference>
<dbReference type="EMBL" id="RRCT01000010">
    <property type="protein sequence ID" value="RQW74351.1"/>
    <property type="molecule type" value="Genomic_DNA"/>
</dbReference>
<evidence type="ECO:0000313" key="4">
    <source>
        <dbReference type="EMBL" id="RQW74351.1"/>
    </source>
</evidence>
<proteinExistence type="inferred from homology"/>
<keyword evidence="4" id="KW-0378">Hydrolase</keyword>
<dbReference type="GO" id="GO:0044281">
    <property type="term" value="P:small molecule metabolic process"/>
    <property type="evidence" value="ECO:0007669"/>
    <property type="project" value="UniProtKB-ARBA"/>
</dbReference>
<dbReference type="InterPro" id="IPR036663">
    <property type="entry name" value="Fumarylacetoacetase_C_sf"/>
</dbReference>